<dbReference type="OrthoDB" id="268339at2"/>
<dbReference type="Gene3D" id="1.10.357.10">
    <property type="entry name" value="Tetracycline Repressor, domain 2"/>
    <property type="match status" value="1"/>
</dbReference>
<feature type="DNA-binding region" description="H-T-H motif" evidence="2">
    <location>
        <begin position="35"/>
        <end position="54"/>
    </location>
</feature>
<evidence type="ECO:0000259" key="3">
    <source>
        <dbReference type="PROSITE" id="PS50977"/>
    </source>
</evidence>
<organism evidence="4 5">
    <name type="scientific">Desulforamulus aeronauticus DSM 10349</name>
    <dbReference type="NCBI Taxonomy" id="1121421"/>
    <lineage>
        <taxon>Bacteria</taxon>
        <taxon>Bacillati</taxon>
        <taxon>Bacillota</taxon>
        <taxon>Clostridia</taxon>
        <taxon>Eubacteriales</taxon>
        <taxon>Peptococcaceae</taxon>
        <taxon>Desulforamulus</taxon>
    </lineage>
</organism>
<evidence type="ECO:0000256" key="2">
    <source>
        <dbReference type="PROSITE-ProRule" id="PRU00335"/>
    </source>
</evidence>
<keyword evidence="1 2" id="KW-0238">DNA-binding</keyword>
<keyword evidence="5" id="KW-1185">Reference proteome</keyword>
<dbReference type="GO" id="GO:0003677">
    <property type="term" value="F:DNA binding"/>
    <property type="evidence" value="ECO:0007669"/>
    <property type="project" value="UniProtKB-UniRule"/>
</dbReference>
<dbReference type="Proteomes" id="UP000183997">
    <property type="component" value="Unassembled WGS sequence"/>
</dbReference>
<dbReference type="STRING" id="1121421.SAMN02745123_00958"/>
<dbReference type="PROSITE" id="PS50977">
    <property type="entry name" value="HTH_TETR_2"/>
    <property type="match status" value="1"/>
</dbReference>
<dbReference type="PANTHER" id="PTHR43479">
    <property type="entry name" value="ACREF/ENVCD OPERON REPRESSOR-RELATED"/>
    <property type="match status" value="1"/>
</dbReference>
<dbReference type="EMBL" id="FRAR01000008">
    <property type="protein sequence ID" value="SHK17794.1"/>
    <property type="molecule type" value="Genomic_DNA"/>
</dbReference>
<dbReference type="InterPro" id="IPR001647">
    <property type="entry name" value="HTH_TetR"/>
</dbReference>
<evidence type="ECO:0000313" key="4">
    <source>
        <dbReference type="EMBL" id="SHK17794.1"/>
    </source>
</evidence>
<evidence type="ECO:0000313" key="5">
    <source>
        <dbReference type="Proteomes" id="UP000183997"/>
    </source>
</evidence>
<feature type="domain" description="HTH tetR-type" evidence="3">
    <location>
        <begin position="12"/>
        <end position="72"/>
    </location>
</feature>
<sequence length="210" mass="24050">MKTISRTERRKEETRKRIITCAMDLFNKQGFEQTTVEQIAEAADIAKGTIYNHFPVKEAIVCEHVQRMIQEQGPEVLGQIRQLPDTRSRLITVLYKSMEWMHIKLNSDIYEKYFIYRMQTVVHSIRDQSIRSGFSGVLEQIIELGKKTGEIRQDVPSKILVGNLETISSFTAIGWVTKPECFSIYEAIEMNVDIFLNGAKSAGGVTPMKE</sequence>
<evidence type="ECO:0000256" key="1">
    <source>
        <dbReference type="ARBA" id="ARBA00023125"/>
    </source>
</evidence>
<dbReference type="SUPFAM" id="SSF48498">
    <property type="entry name" value="Tetracyclin repressor-like, C-terminal domain"/>
    <property type="match status" value="1"/>
</dbReference>
<gene>
    <name evidence="4" type="ORF">SAMN02745123_00958</name>
</gene>
<reference evidence="5" key="1">
    <citation type="submission" date="2016-11" db="EMBL/GenBank/DDBJ databases">
        <authorList>
            <person name="Varghese N."/>
            <person name="Submissions S."/>
        </authorList>
    </citation>
    <scope>NUCLEOTIDE SEQUENCE [LARGE SCALE GENOMIC DNA]</scope>
    <source>
        <strain evidence="5">DSM 10349</strain>
    </source>
</reference>
<protein>
    <submittedName>
        <fullName evidence="4">Transcriptional regulator, TetR family</fullName>
    </submittedName>
</protein>
<accession>A0A1M6QBV5</accession>
<name>A0A1M6QBV5_9FIRM</name>
<dbReference type="PRINTS" id="PR00455">
    <property type="entry name" value="HTHTETR"/>
</dbReference>
<dbReference type="AlphaFoldDB" id="A0A1M6QBV5"/>
<dbReference type="InterPro" id="IPR050624">
    <property type="entry name" value="HTH-type_Tx_Regulator"/>
</dbReference>
<dbReference type="RefSeq" id="WP_072911332.1">
    <property type="nucleotide sequence ID" value="NZ_FRAR01000008.1"/>
</dbReference>
<dbReference type="Pfam" id="PF00440">
    <property type="entry name" value="TetR_N"/>
    <property type="match status" value="1"/>
</dbReference>
<dbReference type="InterPro" id="IPR036271">
    <property type="entry name" value="Tet_transcr_reg_TetR-rel_C_sf"/>
</dbReference>
<dbReference type="InterPro" id="IPR009057">
    <property type="entry name" value="Homeodomain-like_sf"/>
</dbReference>
<dbReference type="PANTHER" id="PTHR43479:SF11">
    <property type="entry name" value="ACREF_ENVCD OPERON REPRESSOR-RELATED"/>
    <property type="match status" value="1"/>
</dbReference>
<proteinExistence type="predicted"/>
<dbReference type="SUPFAM" id="SSF46689">
    <property type="entry name" value="Homeodomain-like"/>
    <property type="match status" value="1"/>
</dbReference>